<dbReference type="EC" id="2.7.1.108" evidence="2"/>
<dbReference type="KEGG" id="mmn:midi_00826"/>
<proteinExistence type="predicted"/>
<dbReference type="Proteomes" id="UP000006639">
    <property type="component" value="Chromosome"/>
</dbReference>
<accession>F7XWR7</accession>
<dbReference type="PANTHER" id="PTHR31303:SF1">
    <property type="entry name" value="CTP-DEPENDENT DIACYLGLYCEROL KINASE 1"/>
    <property type="match status" value="1"/>
</dbReference>
<keyword evidence="3" id="KW-1185">Reference proteome</keyword>
<dbReference type="GO" id="GO:0004143">
    <property type="term" value="F:ATP-dependent diacylglycerol kinase activity"/>
    <property type="evidence" value="ECO:0007669"/>
    <property type="project" value="InterPro"/>
</dbReference>
<feature type="transmembrane region" description="Helical" evidence="1">
    <location>
        <begin position="156"/>
        <end position="174"/>
    </location>
</feature>
<keyword evidence="2" id="KW-0808">Transferase</keyword>
<organism evidence="2 3">
    <name type="scientific">Midichloria mitochondrii (strain IricVA)</name>
    <dbReference type="NCBI Taxonomy" id="696127"/>
    <lineage>
        <taxon>Bacteria</taxon>
        <taxon>Pseudomonadati</taxon>
        <taxon>Pseudomonadota</taxon>
        <taxon>Alphaproteobacteria</taxon>
        <taxon>Rickettsiales</taxon>
        <taxon>Candidatus Midichloriaceae</taxon>
        <taxon>Candidatus Midichloria</taxon>
    </lineage>
</organism>
<dbReference type="InterPro" id="IPR037997">
    <property type="entry name" value="Dgk1-like"/>
</dbReference>
<evidence type="ECO:0000313" key="3">
    <source>
        <dbReference type="Proteomes" id="UP000006639"/>
    </source>
</evidence>
<dbReference type="PANTHER" id="PTHR31303">
    <property type="entry name" value="CTP-DEPENDENT DIACYLGLYCEROL KINASE 1"/>
    <property type="match status" value="1"/>
</dbReference>
<dbReference type="HOGENOM" id="CLU_031477_4_1_5"/>
<keyword evidence="2" id="KW-0418">Kinase</keyword>
<feature type="transmembrane region" description="Helical" evidence="1">
    <location>
        <begin position="73"/>
        <end position="93"/>
    </location>
</feature>
<dbReference type="GO" id="GO:0004168">
    <property type="term" value="F:dolichol kinase activity"/>
    <property type="evidence" value="ECO:0007669"/>
    <property type="project" value="UniProtKB-EC"/>
</dbReference>
<name>F7XWR7_MIDMI</name>
<evidence type="ECO:0000313" key="2">
    <source>
        <dbReference type="EMBL" id="AEI89116.1"/>
    </source>
</evidence>
<feature type="transmembrane region" description="Helical" evidence="1">
    <location>
        <begin position="131"/>
        <end position="150"/>
    </location>
</feature>
<feature type="transmembrane region" description="Helical" evidence="1">
    <location>
        <begin position="24"/>
        <end position="41"/>
    </location>
</feature>
<dbReference type="STRING" id="696127.midi_00826"/>
<keyword evidence="1" id="KW-1133">Transmembrane helix</keyword>
<sequence length="197" mass="22414">MFRKILHLSSILFPILYHFTNKESMMVLILLFTSGMFFFEWSRFSTGKIHYITQDILNFLKIDINKIIRPHEITTLTGASYMAIAMFITLLFFPKFVFIIAFSILAVSDSLAALVGLKFGKIQLLDKTLEGCLAFFLSAIVISYAIISIYGINHMSLFAILLTCFITACVELFAKKIEVDDNLLIPLIFCISASIFY</sequence>
<protein>
    <submittedName>
        <fullName evidence="2">Dolichol kinase</fullName>
        <ecNumber evidence="2">2.7.1.108</ecNumber>
    </submittedName>
</protein>
<dbReference type="EMBL" id="CP002130">
    <property type="protein sequence ID" value="AEI89116.1"/>
    <property type="molecule type" value="Genomic_DNA"/>
</dbReference>
<feature type="transmembrane region" description="Helical" evidence="1">
    <location>
        <begin position="99"/>
        <end position="119"/>
    </location>
</feature>
<evidence type="ECO:0000256" key="1">
    <source>
        <dbReference type="SAM" id="Phobius"/>
    </source>
</evidence>
<keyword evidence="1" id="KW-0812">Transmembrane</keyword>
<gene>
    <name evidence="2" type="primary">dolK</name>
    <name evidence="2" type="ordered locus">midi_00826</name>
</gene>
<keyword evidence="1" id="KW-0472">Membrane</keyword>
<reference evidence="2 3" key="1">
    <citation type="journal article" date="2011" name="Mol. Biol. Evol.">
        <title>Phylogenomic evidence for the presence of a flagellum and cbb3 oxidase in the free-living mitochondrial ancestor.</title>
        <authorList>
            <person name="Sassera D."/>
            <person name="Lo N."/>
            <person name="Epis S."/>
            <person name="D'Auria G."/>
            <person name="Montagna M."/>
            <person name="Comandatore F."/>
            <person name="Horner D."/>
            <person name="Pereto J."/>
            <person name="Luciano A.M."/>
            <person name="Franciosi F."/>
            <person name="Ferri E."/>
            <person name="Crotti E."/>
            <person name="Bazzocchi C."/>
            <person name="Daffonchio D."/>
            <person name="Sacchi L."/>
            <person name="Moya A."/>
            <person name="Latorre A."/>
            <person name="Bandi C."/>
        </authorList>
    </citation>
    <scope>NUCLEOTIDE SEQUENCE [LARGE SCALE GENOMIC DNA]</scope>
    <source>
        <strain evidence="2 3">IricVA</strain>
    </source>
</reference>
<dbReference type="AlphaFoldDB" id="F7XWR7"/>